<evidence type="ECO:0000256" key="1">
    <source>
        <dbReference type="SAM" id="MobiDB-lite"/>
    </source>
</evidence>
<keyword evidence="3" id="KW-1185">Reference proteome</keyword>
<reference evidence="2" key="2">
    <citation type="journal article" date="2020" name="Nat. Commun.">
        <title>Large-scale genome sequencing of mycorrhizal fungi provides insights into the early evolution of symbiotic traits.</title>
        <authorList>
            <person name="Miyauchi S."/>
            <person name="Kiss E."/>
            <person name="Kuo A."/>
            <person name="Drula E."/>
            <person name="Kohler A."/>
            <person name="Sanchez-Garcia M."/>
            <person name="Morin E."/>
            <person name="Andreopoulos B."/>
            <person name="Barry K.W."/>
            <person name="Bonito G."/>
            <person name="Buee M."/>
            <person name="Carver A."/>
            <person name="Chen C."/>
            <person name="Cichocki N."/>
            <person name="Clum A."/>
            <person name="Culley D."/>
            <person name="Crous P.W."/>
            <person name="Fauchery L."/>
            <person name="Girlanda M."/>
            <person name="Hayes R.D."/>
            <person name="Keri Z."/>
            <person name="LaButti K."/>
            <person name="Lipzen A."/>
            <person name="Lombard V."/>
            <person name="Magnuson J."/>
            <person name="Maillard F."/>
            <person name="Murat C."/>
            <person name="Nolan M."/>
            <person name="Ohm R.A."/>
            <person name="Pangilinan J."/>
            <person name="Pereira M.F."/>
            <person name="Perotto S."/>
            <person name="Peter M."/>
            <person name="Pfister S."/>
            <person name="Riley R."/>
            <person name="Sitrit Y."/>
            <person name="Stielow J.B."/>
            <person name="Szollosi G."/>
            <person name="Zifcakova L."/>
            <person name="Stursova M."/>
            <person name="Spatafora J.W."/>
            <person name="Tedersoo L."/>
            <person name="Vaario L.M."/>
            <person name="Yamada A."/>
            <person name="Yan M."/>
            <person name="Wang P."/>
            <person name="Xu J."/>
            <person name="Bruns T."/>
            <person name="Baldrian P."/>
            <person name="Vilgalys R."/>
            <person name="Dunand C."/>
            <person name="Henrissat B."/>
            <person name="Grigoriev I.V."/>
            <person name="Hibbett D."/>
            <person name="Nagy L.G."/>
            <person name="Martin F.M."/>
        </authorList>
    </citation>
    <scope>NUCLEOTIDE SEQUENCE</scope>
    <source>
        <strain evidence="2">BED1</strain>
    </source>
</reference>
<evidence type="ECO:0000313" key="3">
    <source>
        <dbReference type="Proteomes" id="UP001194468"/>
    </source>
</evidence>
<dbReference type="EMBL" id="WHUW01000049">
    <property type="protein sequence ID" value="KAF8431511.1"/>
    <property type="molecule type" value="Genomic_DNA"/>
</dbReference>
<name>A0AAD4BIJ1_BOLED</name>
<comment type="caution">
    <text evidence="2">The sequence shown here is derived from an EMBL/GenBank/DDBJ whole genome shotgun (WGS) entry which is preliminary data.</text>
</comment>
<accession>A0AAD4BIJ1</accession>
<organism evidence="2 3">
    <name type="scientific">Boletus edulis BED1</name>
    <dbReference type="NCBI Taxonomy" id="1328754"/>
    <lineage>
        <taxon>Eukaryota</taxon>
        <taxon>Fungi</taxon>
        <taxon>Dikarya</taxon>
        <taxon>Basidiomycota</taxon>
        <taxon>Agaricomycotina</taxon>
        <taxon>Agaricomycetes</taxon>
        <taxon>Agaricomycetidae</taxon>
        <taxon>Boletales</taxon>
        <taxon>Boletineae</taxon>
        <taxon>Boletaceae</taxon>
        <taxon>Boletoideae</taxon>
        <taxon>Boletus</taxon>
    </lineage>
</organism>
<gene>
    <name evidence="2" type="ORF">L210DRAFT_934093</name>
</gene>
<protein>
    <submittedName>
        <fullName evidence="2">Uncharacterized protein</fullName>
    </submittedName>
</protein>
<dbReference type="Proteomes" id="UP001194468">
    <property type="component" value="Unassembled WGS sequence"/>
</dbReference>
<evidence type="ECO:0000313" key="2">
    <source>
        <dbReference type="EMBL" id="KAF8431511.1"/>
    </source>
</evidence>
<dbReference type="AlphaFoldDB" id="A0AAD4BIJ1"/>
<sequence>MTDKAKAALAEQLTTVLRKRKEASEHRMDDSDVKLEQASIAAKKPRIMTAALEKRQDSQQATVRTEEEKAALQKDTIVINSDDKAPKRTNKNLDTGKSAHGSKDKPEGAKDELSKFYLPDKFY</sequence>
<feature type="compositionally biased region" description="Basic and acidic residues" evidence="1">
    <location>
        <begin position="101"/>
        <end position="114"/>
    </location>
</feature>
<proteinExistence type="predicted"/>
<reference evidence="2" key="1">
    <citation type="submission" date="2019-10" db="EMBL/GenBank/DDBJ databases">
        <authorList>
            <consortium name="DOE Joint Genome Institute"/>
            <person name="Kuo A."/>
            <person name="Miyauchi S."/>
            <person name="Kiss E."/>
            <person name="Drula E."/>
            <person name="Kohler A."/>
            <person name="Sanchez-Garcia M."/>
            <person name="Andreopoulos B."/>
            <person name="Barry K.W."/>
            <person name="Bonito G."/>
            <person name="Buee M."/>
            <person name="Carver A."/>
            <person name="Chen C."/>
            <person name="Cichocki N."/>
            <person name="Clum A."/>
            <person name="Culley D."/>
            <person name="Crous P.W."/>
            <person name="Fauchery L."/>
            <person name="Girlanda M."/>
            <person name="Hayes R."/>
            <person name="Keri Z."/>
            <person name="LaButti K."/>
            <person name="Lipzen A."/>
            <person name="Lombard V."/>
            <person name="Magnuson J."/>
            <person name="Maillard F."/>
            <person name="Morin E."/>
            <person name="Murat C."/>
            <person name="Nolan M."/>
            <person name="Ohm R."/>
            <person name="Pangilinan J."/>
            <person name="Pereira M."/>
            <person name="Perotto S."/>
            <person name="Peter M."/>
            <person name="Riley R."/>
            <person name="Sitrit Y."/>
            <person name="Stielow B."/>
            <person name="Szollosi G."/>
            <person name="Zifcakova L."/>
            <person name="Stursova M."/>
            <person name="Spatafora J.W."/>
            <person name="Tedersoo L."/>
            <person name="Vaario L.-M."/>
            <person name="Yamada A."/>
            <person name="Yan M."/>
            <person name="Wang P."/>
            <person name="Xu J."/>
            <person name="Bruns T."/>
            <person name="Baldrian P."/>
            <person name="Vilgalys R."/>
            <person name="Henrissat B."/>
            <person name="Grigoriev I.V."/>
            <person name="Hibbett D."/>
            <person name="Nagy L.G."/>
            <person name="Martin F.M."/>
        </authorList>
    </citation>
    <scope>NUCLEOTIDE SEQUENCE</scope>
    <source>
        <strain evidence="2">BED1</strain>
    </source>
</reference>
<feature type="region of interest" description="Disordered" evidence="1">
    <location>
        <begin position="74"/>
        <end position="123"/>
    </location>
</feature>